<accession>A0ABS8WKC1</accession>
<feature type="non-terminal residue" evidence="1">
    <location>
        <position position="1"/>
    </location>
</feature>
<evidence type="ECO:0000313" key="1">
    <source>
        <dbReference type="EMBL" id="MCE3051270.1"/>
    </source>
</evidence>
<gene>
    <name evidence="1" type="ORF">HAX54_049307</name>
</gene>
<evidence type="ECO:0000313" key="2">
    <source>
        <dbReference type="Proteomes" id="UP000823775"/>
    </source>
</evidence>
<name>A0ABS8WKC1_DATST</name>
<dbReference type="Proteomes" id="UP000823775">
    <property type="component" value="Unassembled WGS sequence"/>
</dbReference>
<sequence>VMEYYYLSFKEKRPFTEEARFVVDFFKADFSDIDRKFQIRDWEPFTVPLDLLLRRDKDGPAFKRPKLTSGLSDPFPSMMSGDASIPPIADRHVSSPASGLLKMAQVAHSHNAQLLKLAKTIPPMIQQAIKKAMKPMVDKLGSLCAGVDVLEGE</sequence>
<feature type="non-terminal residue" evidence="1">
    <location>
        <position position="153"/>
    </location>
</feature>
<proteinExistence type="predicted"/>
<dbReference type="EMBL" id="JACEIK010008325">
    <property type="protein sequence ID" value="MCE3051270.1"/>
    <property type="molecule type" value="Genomic_DNA"/>
</dbReference>
<organism evidence="1 2">
    <name type="scientific">Datura stramonium</name>
    <name type="common">Jimsonweed</name>
    <name type="synonym">Common thornapple</name>
    <dbReference type="NCBI Taxonomy" id="4076"/>
    <lineage>
        <taxon>Eukaryota</taxon>
        <taxon>Viridiplantae</taxon>
        <taxon>Streptophyta</taxon>
        <taxon>Embryophyta</taxon>
        <taxon>Tracheophyta</taxon>
        <taxon>Spermatophyta</taxon>
        <taxon>Magnoliopsida</taxon>
        <taxon>eudicotyledons</taxon>
        <taxon>Gunneridae</taxon>
        <taxon>Pentapetalae</taxon>
        <taxon>asterids</taxon>
        <taxon>lamiids</taxon>
        <taxon>Solanales</taxon>
        <taxon>Solanaceae</taxon>
        <taxon>Solanoideae</taxon>
        <taxon>Datureae</taxon>
        <taxon>Datura</taxon>
    </lineage>
</organism>
<reference evidence="1 2" key="1">
    <citation type="journal article" date="2021" name="BMC Genomics">
        <title>Datura genome reveals duplications of psychoactive alkaloid biosynthetic genes and high mutation rate following tissue culture.</title>
        <authorList>
            <person name="Rajewski A."/>
            <person name="Carter-House D."/>
            <person name="Stajich J."/>
            <person name="Litt A."/>
        </authorList>
    </citation>
    <scope>NUCLEOTIDE SEQUENCE [LARGE SCALE GENOMIC DNA]</scope>
    <source>
        <strain evidence="1">AR-01</strain>
    </source>
</reference>
<comment type="caution">
    <text evidence="1">The sequence shown here is derived from an EMBL/GenBank/DDBJ whole genome shotgun (WGS) entry which is preliminary data.</text>
</comment>
<protein>
    <submittedName>
        <fullName evidence="1">Uncharacterized protein</fullName>
    </submittedName>
</protein>
<keyword evidence="2" id="KW-1185">Reference proteome</keyword>